<evidence type="ECO:0000313" key="2">
    <source>
        <dbReference type="EMBL" id="VFT91454.1"/>
    </source>
</evidence>
<evidence type="ECO:0000313" key="3">
    <source>
        <dbReference type="Proteomes" id="UP000332933"/>
    </source>
</evidence>
<sequence>MADVEAKKLARRLKRRVYIRKMMRHYRDKEKRDFVSLRAQALALEVELRHLASSTDKANPRGALPWKEVALALLGERQVSHREKDFLVHQLDHVSAVVRTMSQWVATHSMPLSMCPCDDPTSTWRQVTLMADPESRALAKEWLLQQMYGHTDHMFRTFGFPTLDGQHTFQRIDVTFHDDDDDRGFVYVAGYQFQSGDASIERVLRTFRQHLCCALAVNGRRPIRLATTVVEASDTTSLHQMVTDHGQAVNLLCGQFVVDANRGVLVAHEIKYDESWPHDLPRRQRMLWFERVHVGDKHVVRMLIMSTQPQHRDGRFVPLEQHAMDFNVDLRACPTEETKAASFRHGVIAFGEWSFAQARSRFQHITDE</sequence>
<dbReference type="EMBL" id="CAADRA010005586">
    <property type="protein sequence ID" value="VFT91454.1"/>
    <property type="molecule type" value="Genomic_DNA"/>
</dbReference>
<reference evidence="1" key="2">
    <citation type="submission" date="2019-06" db="EMBL/GenBank/DDBJ databases">
        <title>Genomics analysis of Aphanomyces spp. identifies a new class of oomycete effector associated with host adaptation.</title>
        <authorList>
            <person name="Gaulin E."/>
        </authorList>
    </citation>
    <scope>NUCLEOTIDE SEQUENCE</scope>
    <source>
        <strain evidence="1">CBS 578.67</strain>
    </source>
</reference>
<proteinExistence type="predicted"/>
<accession>A0A485L163</accession>
<gene>
    <name evidence="2" type="primary">Aste57867_14635</name>
    <name evidence="1" type="ORF">As57867_014580</name>
    <name evidence="2" type="ORF">ASTE57867_14635</name>
</gene>
<dbReference type="EMBL" id="VJMH01005565">
    <property type="protein sequence ID" value="KAF0694500.1"/>
    <property type="molecule type" value="Genomic_DNA"/>
</dbReference>
<organism evidence="2 3">
    <name type="scientific">Aphanomyces stellatus</name>
    <dbReference type="NCBI Taxonomy" id="120398"/>
    <lineage>
        <taxon>Eukaryota</taxon>
        <taxon>Sar</taxon>
        <taxon>Stramenopiles</taxon>
        <taxon>Oomycota</taxon>
        <taxon>Saprolegniomycetes</taxon>
        <taxon>Saprolegniales</taxon>
        <taxon>Verrucalvaceae</taxon>
        <taxon>Aphanomyces</taxon>
    </lineage>
</organism>
<dbReference type="AlphaFoldDB" id="A0A485L163"/>
<evidence type="ECO:0000313" key="1">
    <source>
        <dbReference type="EMBL" id="KAF0694500.1"/>
    </source>
</evidence>
<reference evidence="2 3" key="1">
    <citation type="submission" date="2019-03" db="EMBL/GenBank/DDBJ databases">
        <authorList>
            <person name="Gaulin E."/>
            <person name="Dumas B."/>
        </authorList>
    </citation>
    <scope>NUCLEOTIDE SEQUENCE [LARGE SCALE GENOMIC DNA]</scope>
    <source>
        <strain evidence="2">CBS 568.67</strain>
    </source>
</reference>
<keyword evidence="3" id="KW-1185">Reference proteome</keyword>
<protein>
    <submittedName>
        <fullName evidence="2">Aste57867_14635 protein</fullName>
    </submittedName>
</protein>
<dbReference type="Proteomes" id="UP000332933">
    <property type="component" value="Unassembled WGS sequence"/>
</dbReference>
<name>A0A485L163_9STRA</name>